<keyword evidence="2" id="KW-1185">Reference proteome</keyword>
<dbReference type="Pfam" id="PF11662">
    <property type="entry name" value="DUF3263"/>
    <property type="match status" value="1"/>
</dbReference>
<accession>A0A3E0VH92</accession>
<proteinExistence type="predicted"/>
<dbReference type="InterPro" id="IPR021678">
    <property type="entry name" value="DUF3263"/>
</dbReference>
<evidence type="ECO:0000313" key="2">
    <source>
        <dbReference type="Proteomes" id="UP000256486"/>
    </source>
</evidence>
<name>A0A3E0VH92_9MICO</name>
<organism evidence="1 2">
    <name type="scientific">Subtercola boreus</name>
    <dbReference type="NCBI Taxonomy" id="120213"/>
    <lineage>
        <taxon>Bacteria</taxon>
        <taxon>Bacillati</taxon>
        <taxon>Actinomycetota</taxon>
        <taxon>Actinomycetes</taxon>
        <taxon>Micrococcales</taxon>
        <taxon>Microbacteriaceae</taxon>
        <taxon>Subtercola</taxon>
    </lineage>
</organism>
<dbReference type="AlphaFoldDB" id="A0A3E0VH92"/>
<dbReference type="Proteomes" id="UP000256486">
    <property type="component" value="Unassembled WGS sequence"/>
</dbReference>
<dbReference type="EMBL" id="NBWZ01000001">
    <property type="protein sequence ID" value="RFA09029.1"/>
    <property type="molecule type" value="Genomic_DNA"/>
</dbReference>
<evidence type="ECO:0000313" key="1">
    <source>
        <dbReference type="EMBL" id="RFA09029.1"/>
    </source>
</evidence>
<evidence type="ECO:0008006" key="3">
    <source>
        <dbReference type="Google" id="ProtNLM"/>
    </source>
</evidence>
<dbReference type="OrthoDB" id="3268863at2"/>
<protein>
    <recommendedName>
        <fullName evidence="3">DUF3263 domain-containing protein</fullName>
    </recommendedName>
</protein>
<gene>
    <name evidence="1" type="ORF">B7R54_07175</name>
</gene>
<reference evidence="1 2" key="1">
    <citation type="submission" date="2017-04" db="EMBL/GenBank/DDBJ databases">
        <title>Comparative genome analysis of Subtercola boreus.</title>
        <authorList>
            <person name="Cho Y.-J."/>
            <person name="Cho A."/>
            <person name="Kim O.-S."/>
            <person name="Lee J.-I."/>
        </authorList>
    </citation>
    <scope>NUCLEOTIDE SEQUENCE [LARGE SCALE GENOMIC DNA]</scope>
    <source>
        <strain evidence="1 2">K300</strain>
    </source>
</reference>
<comment type="caution">
    <text evidence="1">The sequence shown here is derived from an EMBL/GenBank/DDBJ whole genome shotgun (WGS) entry which is preliminary data.</text>
</comment>
<sequence length="56" mass="6744">MRNRFGISPTRYYMRLNRILSELEVHDLAPALARSLIERQDRRLKQRHDRPLPADT</sequence>